<dbReference type="GO" id="GO:0016829">
    <property type="term" value="F:lyase activity"/>
    <property type="evidence" value="ECO:0007669"/>
    <property type="project" value="InterPro"/>
</dbReference>
<dbReference type="RefSeq" id="XP_040664592.1">
    <property type="nucleotide sequence ID" value="XM_040806289.1"/>
</dbReference>
<gene>
    <name evidence="5" type="ORF">ASPVEDRAFT_125634</name>
</gene>
<dbReference type="Gene3D" id="3.30.1330.120">
    <property type="entry name" value="2-methylcitrate dehydratase PrpD"/>
    <property type="match status" value="1"/>
</dbReference>
<dbReference type="Pfam" id="PF03972">
    <property type="entry name" value="MmgE_PrpD_N"/>
    <property type="match status" value="1"/>
</dbReference>
<dbReference type="InterPro" id="IPR042188">
    <property type="entry name" value="MmgE/PrpD_sf_2"/>
</dbReference>
<dbReference type="Pfam" id="PF19305">
    <property type="entry name" value="MmgE_PrpD_C"/>
    <property type="match status" value="1"/>
</dbReference>
<evidence type="ECO:0000313" key="6">
    <source>
        <dbReference type="Proteomes" id="UP000184073"/>
    </source>
</evidence>
<comment type="similarity">
    <text evidence="1">Belongs to the PrpD family.</text>
</comment>
<dbReference type="EMBL" id="KV878126">
    <property type="protein sequence ID" value="OJI98829.1"/>
    <property type="molecule type" value="Genomic_DNA"/>
</dbReference>
<dbReference type="OrthoDB" id="10267976at2759"/>
<organism evidence="5 6">
    <name type="scientific">Aspergillus versicolor CBS 583.65</name>
    <dbReference type="NCBI Taxonomy" id="1036611"/>
    <lineage>
        <taxon>Eukaryota</taxon>
        <taxon>Fungi</taxon>
        <taxon>Dikarya</taxon>
        <taxon>Ascomycota</taxon>
        <taxon>Pezizomycotina</taxon>
        <taxon>Eurotiomycetes</taxon>
        <taxon>Eurotiomycetidae</taxon>
        <taxon>Eurotiales</taxon>
        <taxon>Aspergillaceae</taxon>
        <taxon>Aspergillus</taxon>
        <taxon>Aspergillus subgen. Nidulantes</taxon>
    </lineage>
</organism>
<dbReference type="InterPro" id="IPR036148">
    <property type="entry name" value="MmgE/PrpD_sf"/>
</dbReference>
<keyword evidence="6" id="KW-1185">Reference proteome</keyword>
<feature type="chain" id="PRO_5011956565" description="MmgE/PrpD family protein" evidence="2">
    <location>
        <begin position="22"/>
        <end position="461"/>
    </location>
</feature>
<keyword evidence="2" id="KW-0732">Signal</keyword>
<evidence type="ECO:0000259" key="3">
    <source>
        <dbReference type="Pfam" id="PF03972"/>
    </source>
</evidence>
<feature type="domain" description="MmgE/PrpD C-terminal" evidence="4">
    <location>
        <begin position="267"/>
        <end position="424"/>
    </location>
</feature>
<evidence type="ECO:0000256" key="2">
    <source>
        <dbReference type="SAM" id="SignalP"/>
    </source>
</evidence>
<reference evidence="6" key="1">
    <citation type="journal article" date="2017" name="Genome Biol.">
        <title>Comparative genomics reveals high biological diversity and specific adaptations in the industrially and medically important fungal genus Aspergillus.</title>
        <authorList>
            <person name="de Vries R.P."/>
            <person name="Riley R."/>
            <person name="Wiebenga A."/>
            <person name="Aguilar-Osorio G."/>
            <person name="Amillis S."/>
            <person name="Uchima C.A."/>
            <person name="Anderluh G."/>
            <person name="Asadollahi M."/>
            <person name="Askin M."/>
            <person name="Barry K."/>
            <person name="Battaglia E."/>
            <person name="Bayram O."/>
            <person name="Benocci T."/>
            <person name="Braus-Stromeyer S.A."/>
            <person name="Caldana C."/>
            <person name="Canovas D."/>
            <person name="Cerqueira G.C."/>
            <person name="Chen F."/>
            <person name="Chen W."/>
            <person name="Choi C."/>
            <person name="Clum A."/>
            <person name="Dos Santos R.A."/>
            <person name="Damasio A.R."/>
            <person name="Diallinas G."/>
            <person name="Emri T."/>
            <person name="Fekete E."/>
            <person name="Flipphi M."/>
            <person name="Freyberg S."/>
            <person name="Gallo A."/>
            <person name="Gournas C."/>
            <person name="Habgood R."/>
            <person name="Hainaut M."/>
            <person name="Harispe M.L."/>
            <person name="Henrissat B."/>
            <person name="Hilden K.S."/>
            <person name="Hope R."/>
            <person name="Hossain A."/>
            <person name="Karabika E."/>
            <person name="Karaffa L."/>
            <person name="Karanyi Z."/>
            <person name="Krasevec N."/>
            <person name="Kuo A."/>
            <person name="Kusch H."/>
            <person name="LaButti K."/>
            <person name="Lagendijk E.L."/>
            <person name="Lapidus A."/>
            <person name="Levasseur A."/>
            <person name="Lindquist E."/>
            <person name="Lipzen A."/>
            <person name="Logrieco A.F."/>
            <person name="MacCabe A."/>
            <person name="Maekelae M.R."/>
            <person name="Malavazi I."/>
            <person name="Melin P."/>
            <person name="Meyer V."/>
            <person name="Mielnichuk N."/>
            <person name="Miskei M."/>
            <person name="Molnar A.P."/>
            <person name="Mule G."/>
            <person name="Ngan C.Y."/>
            <person name="Orejas M."/>
            <person name="Orosz E."/>
            <person name="Ouedraogo J.P."/>
            <person name="Overkamp K.M."/>
            <person name="Park H.-S."/>
            <person name="Perrone G."/>
            <person name="Piumi F."/>
            <person name="Punt P.J."/>
            <person name="Ram A.F."/>
            <person name="Ramon A."/>
            <person name="Rauscher S."/>
            <person name="Record E."/>
            <person name="Riano-Pachon D.M."/>
            <person name="Robert V."/>
            <person name="Roehrig J."/>
            <person name="Ruller R."/>
            <person name="Salamov A."/>
            <person name="Salih N.S."/>
            <person name="Samson R.A."/>
            <person name="Sandor E."/>
            <person name="Sanguinetti M."/>
            <person name="Schuetze T."/>
            <person name="Sepcic K."/>
            <person name="Shelest E."/>
            <person name="Sherlock G."/>
            <person name="Sophianopoulou V."/>
            <person name="Squina F.M."/>
            <person name="Sun H."/>
            <person name="Susca A."/>
            <person name="Todd R.B."/>
            <person name="Tsang A."/>
            <person name="Unkles S.E."/>
            <person name="van de Wiele N."/>
            <person name="van Rossen-Uffink D."/>
            <person name="Oliveira J.V."/>
            <person name="Vesth T.C."/>
            <person name="Visser J."/>
            <person name="Yu J.-H."/>
            <person name="Zhou M."/>
            <person name="Andersen M.R."/>
            <person name="Archer D.B."/>
            <person name="Baker S.E."/>
            <person name="Benoit I."/>
            <person name="Brakhage A.A."/>
            <person name="Braus G.H."/>
            <person name="Fischer R."/>
            <person name="Frisvad J.C."/>
            <person name="Goldman G.H."/>
            <person name="Houbraken J."/>
            <person name="Oakley B."/>
            <person name="Pocsi I."/>
            <person name="Scazzocchio C."/>
            <person name="Seiboth B."/>
            <person name="vanKuyk P.A."/>
            <person name="Wortman J."/>
            <person name="Dyer P.S."/>
            <person name="Grigoriev I.V."/>
        </authorList>
    </citation>
    <scope>NUCLEOTIDE SEQUENCE [LARGE SCALE GENOMIC DNA]</scope>
    <source>
        <strain evidence="6">CBS 583.65</strain>
    </source>
</reference>
<dbReference type="Proteomes" id="UP000184073">
    <property type="component" value="Unassembled WGS sequence"/>
</dbReference>
<evidence type="ECO:0000313" key="5">
    <source>
        <dbReference type="EMBL" id="OJI98829.1"/>
    </source>
</evidence>
<dbReference type="Gene3D" id="1.10.4100.10">
    <property type="entry name" value="2-methylcitrate dehydratase PrpD"/>
    <property type="match status" value="1"/>
</dbReference>
<protein>
    <recommendedName>
        <fullName evidence="7">MmgE/PrpD family protein</fullName>
    </recommendedName>
</protein>
<evidence type="ECO:0000256" key="1">
    <source>
        <dbReference type="ARBA" id="ARBA00006174"/>
    </source>
</evidence>
<dbReference type="VEuPathDB" id="FungiDB:ASPVEDRAFT_125634"/>
<name>A0A1L9PBC0_ASPVE</name>
<dbReference type="InterPro" id="IPR005656">
    <property type="entry name" value="MmgE_PrpD"/>
</dbReference>
<dbReference type="STRING" id="1036611.A0A1L9PBC0"/>
<feature type="signal peptide" evidence="2">
    <location>
        <begin position="1"/>
        <end position="21"/>
    </location>
</feature>
<dbReference type="GeneID" id="63721800"/>
<evidence type="ECO:0008006" key="7">
    <source>
        <dbReference type="Google" id="ProtNLM"/>
    </source>
</evidence>
<dbReference type="InterPro" id="IPR042183">
    <property type="entry name" value="MmgE/PrpD_sf_1"/>
</dbReference>
<dbReference type="InterPro" id="IPR045336">
    <property type="entry name" value="MmgE_PrpD_N"/>
</dbReference>
<dbReference type="SUPFAM" id="SSF103378">
    <property type="entry name" value="2-methylcitrate dehydratase PrpD"/>
    <property type="match status" value="1"/>
</dbReference>
<feature type="domain" description="MmgE/PrpD N-terminal" evidence="3">
    <location>
        <begin position="5"/>
        <end position="246"/>
    </location>
</feature>
<evidence type="ECO:0000259" key="4">
    <source>
        <dbReference type="Pfam" id="PF19305"/>
    </source>
</evidence>
<proteinExistence type="inferred from homology"/>
<sequence>MATKKLASWALALQFSNLTQPVTDMAVKSIYNWAGCAIGGYALPPAGIALEALSPLLPQHSGNCSILGSDALVDVQTAALVNGIASHVDDYDDTHADTPVHPSGPVASALLAMAELRSPVSGPDFITAFVAGVEAECKLGVAVYPEHYDIGWHITSTTGSIGAAVAVGKLLGLDLEQLQHAIGIASVQVIGMRDSFGTDTKPFHVGRAAQSGIQAAVLAQNGYGSMLEGLEGEYGWAHVVSTRQNVTKELSTLGSIWEITKNTFKPFPCDRIIHAAIDGWIQIHDQAVKKGLRIADIKNATARVNPIVLSLTDNHDPKTGLDAKFSVYHAGAVALIYGEATPAQFTDEVVKDSAVISLRDKVSVTAAKEVSEHEAFVAVEFANGTKLEIHVEHALGSVEKPLSAEQLKEKFLEQVSAQIGDKQAAAAFSAFSQIANMTDVGKIARKFKQHPRLYKELNSSP</sequence>
<dbReference type="InterPro" id="IPR045337">
    <property type="entry name" value="MmgE_PrpD_C"/>
</dbReference>
<dbReference type="PANTHER" id="PTHR16943">
    <property type="entry name" value="2-METHYLCITRATE DEHYDRATASE-RELATED"/>
    <property type="match status" value="1"/>
</dbReference>
<dbReference type="AlphaFoldDB" id="A0A1L9PBC0"/>
<accession>A0A1L9PBC0</accession>
<dbReference type="PANTHER" id="PTHR16943:SF8">
    <property type="entry name" value="2-METHYLCITRATE DEHYDRATASE"/>
    <property type="match status" value="1"/>
</dbReference>